<evidence type="ECO:0000313" key="2">
    <source>
        <dbReference type="Proteomes" id="UP000307968"/>
    </source>
</evidence>
<proteinExistence type="predicted"/>
<dbReference type="AlphaFoldDB" id="A0A4U9HDG0"/>
<organism evidence="1 2">
    <name type="scientific">Serratia rubidaea</name>
    <name type="common">Serratia marinorubra</name>
    <dbReference type="NCBI Taxonomy" id="61652"/>
    <lineage>
        <taxon>Bacteria</taxon>
        <taxon>Pseudomonadati</taxon>
        <taxon>Pseudomonadota</taxon>
        <taxon>Gammaproteobacteria</taxon>
        <taxon>Enterobacterales</taxon>
        <taxon>Yersiniaceae</taxon>
        <taxon>Serratia</taxon>
    </lineage>
</organism>
<sequence length="94" mass="11313">MRCVDKFTQSSEPFLELRCWRWGMNHISLQINNRNIIFTLPELAWRIVIIIDTNDRNTVQLKNIIQSDLIPRMFSNKIHHAVIPHDHFFTFIPR</sequence>
<accession>A0A4U9HDG0</accession>
<evidence type="ECO:0000313" key="1">
    <source>
        <dbReference type="EMBL" id="VTP61757.1"/>
    </source>
</evidence>
<dbReference type="Proteomes" id="UP000307968">
    <property type="component" value="Chromosome"/>
</dbReference>
<name>A0A4U9HDG0_SERRU</name>
<reference evidence="1 2" key="1">
    <citation type="submission" date="2019-05" db="EMBL/GenBank/DDBJ databases">
        <authorList>
            <consortium name="Pathogen Informatics"/>
        </authorList>
    </citation>
    <scope>NUCLEOTIDE SEQUENCE [LARGE SCALE GENOMIC DNA]</scope>
    <source>
        <strain evidence="1 2">NCTC12971</strain>
    </source>
</reference>
<gene>
    <name evidence="1" type="ORF">NCTC12971_02276</name>
</gene>
<dbReference type="EMBL" id="LR590463">
    <property type="protein sequence ID" value="VTP61757.1"/>
    <property type="molecule type" value="Genomic_DNA"/>
</dbReference>
<protein>
    <submittedName>
        <fullName evidence="1">Uncharacterized protein</fullName>
    </submittedName>
</protein>